<comment type="caution">
    <text evidence="2">The sequence shown here is derived from an EMBL/GenBank/DDBJ whole genome shotgun (WGS) entry which is preliminary data.</text>
</comment>
<keyword evidence="1" id="KW-1133">Transmembrane helix</keyword>
<feature type="transmembrane region" description="Helical" evidence="1">
    <location>
        <begin position="31"/>
        <end position="50"/>
    </location>
</feature>
<keyword evidence="1" id="KW-0472">Membrane</keyword>
<protein>
    <submittedName>
        <fullName evidence="2">Uncharacterized protein</fullName>
    </submittedName>
</protein>
<keyword evidence="1" id="KW-0812">Transmembrane</keyword>
<evidence type="ECO:0000256" key="1">
    <source>
        <dbReference type="SAM" id="Phobius"/>
    </source>
</evidence>
<dbReference type="EMBL" id="JABEZX010000003">
    <property type="protein sequence ID" value="MBA0551909.1"/>
    <property type="molecule type" value="Genomic_DNA"/>
</dbReference>
<proteinExistence type="predicted"/>
<name>A0A7J8LHL9_9ROSI</name>
<dbReference type="Proteomes" id="UP000593572">
    <property type="component" value="Unassembled WGS sequence"/>
</dbReference>
<keyword evidence="3" id="KW-1185">Reference proteome</keyword>
<sequence length="90" mass="9998">MDQVLCISDITRIEGFYSLLNCFPFITSKDIYAVAAGSLINLATILYLNSIRVPAVAAYAICAFFSFQVLIGIIKVKRFDQRERLITGTA</sequence>
<reference evidence="2 3" key="1">
    <citation type="journal article" date="2019" name="Genome Biol. Evol.">
        <title>Insights into the evolution of the New World diploid cottons (Gossypium, subgenus Houzingenia) based on genome sequencing.</title>
        <authorList>
            <person name="Grover C.E."/>
            <person name="Arick M.A. 2nd"/>
            <person name="Thrash A."/>
            <person name="Conover J.L."/>
            <person name="Sanders W.S."/>
            <person name="Peterson D.G."/>
            <person name="Frelichowski J.E."/>
            <person name="Scheffler J.A."/>
            <person name="Scheffler B.E."/>
            <person name="Wendel J.F."/>
        </authorList>
    </citation>
    <scope>NUCLEOTIDE SEQUENCE [LARGE SCALE GENOMIC DNA]</scope>
    <source>
        <strain evidence="2">157</strain>
        <tissue evidence="2">Leaf</tissue>
    </source>
</reference>
<evidence type="ECO:0000313" key="2">
    <source>
        <dbReference type="EMBL" id="MBA0551909.1"/>
    </source>
</evidence>
<organism evidence="2 3">
    <name type="scientific">Gossypium lobatum</name>
    <dbReference type="NCBI Taxonomy" id="34289"/>
    <lineage>
        <taxon>Eukaryota</taxon>
        <taxon>Viridiplantae</taxon>
        <taxon>Streptophyta</taxon>
        <taxon>Embryophyta</taxon>
        <taxon>Tracheophyta</taxon>
        <taxon>Spermatophyta</taxon>
        <taxon>Magnoliopsida</taxon>
        <taxon>eudicotyledons</taxon>
        <taxon>Gunneridae</taxon>
        <taxon>Pentapetalae</taxon>
        <taxon>rosids</taxon>
        <taxon>malvids</taxon>
        <taxon>Malvales</taxon>
        <taxon>Malvaceae</taxon>
        <taxon>Malvoideae</taxon>
        <taxon>Gossypium</taxon>
    </lineage>
</organism>
<dbReference type="AlphaFoldDB" id="A0A7J8LHL9"/>
<evidence type="ECO:0000313" key="3">
    <source>
        <dbReference type="Proteomes" id="UP000593572"/>
    </source>
</evidence>
<accession>A0A7J8LHL9</accession>
<gene>
    <name evidence="2" type="ORF">Golob_022766</name>
</gene>
<feature type="transmembrane region" description="Helical" evidence="1">
    <location>
        <begin position="56"/>
        <end position="74"/>
    </location>
</feature>